<organism evidence="2 3">
    <name type="scientific">Jaapia argillacea MUCL 33604</name>
    <dbReference type="NCBI Taxonomy" id="933084"/>
    <lineage>
        <taxon>Eukaryota</taxon>
        <taxon>Fungi</taxon>
        <taxon>Dikarya</taxon>
        <taxon>Basidiomycota</taxon>
        <taxon>Agaricomycotina</taxon>
        <taxon>Agaricomycetes</taxon>
        <taxon>Agaricomycetidae</taxon>
        <taxon>Jaapiales</taxon>
        <taxon>Jaapiaceae</taxon>
        <taxon>Jaapia</taxon>
    </lineage>
</organism>
<proteinExistence type="predicted"/>
<dbReference type="EMBL" id="KL197758">
    <property type="protein sequence ID" value="KDQ50579.1"/>
    <property type="molecule type" value="Genomic_DNA"/>
</dbReference>
<reference evidence="3" key="1">
    <citation type="journal article" date="2014" name="Proc. Natl. Acad. Sci. U.S.A.">
        <title>Extensive sampling of basidiomycete genomes demonstrates inadequacy of the white-rot/brown-rot paradigm for wood decay fungi.</title>
        <authorList>
            <person name="Riley R."/>
            <person name="Salamov A.A."/>
            <person name="Brown D.W."/>
            <person name="Nagy L.G."/>
            <person name="Floudas D."/>
            <person name="Held B.W."/>
            <person name="Levasseur A."/>
            <person name="Lombard V."/>
            <person name="Morin E."/>
            <person name="Otillar R."/>
            <person name="Lindquist E.A."/>
            <person name="Sun H."/>
            <person name="LaButti K.M."/>
            <person name="Schmutz J."/>
            <person name="Jabbour D."/>
            <person name="Luo H."/>
            <person name="Baker S.E."/>
            <person name="Pisabarro A.G."/>
            <person name="Walton J.D."/>
            <person name="Blanchette R.A."/>
            <person name="Henrissat B."/>
            <person name="Martin F."/>
            <person name="Cullen D."/>
            <person name="Hibbett D.S."/>
            <person name="Grigoriev I.V."/>
        </authorList>
    </citation>
    <scope>NUCLEOTIDE SEQUENCE [LARGE SCALE GENOMIC DNA]</scope>
    <source>
        <strain evidence="3">MUCL 33604</strain>
    </source>
</reference>
<gene>
    <name evidence="2" type="ORF">JAAARDRAFT_141799</name>
</gene>
<sequence length="173" mass="19463">MATKSNDISLGLPSEVLTRFNDHYDLSRPRVTGYRILVSLLIASFGIWKSATVYLGEHPISTSFEWTIFAFVALCIYLLGLCEQYYPTRMPWLFGWDFLSIISRTSDFTEEGDLFMLSTASRPRLSGFHILVCSTLLEFGAAKAVLTYFDYSTTPVAIEWATSDVAALWSVPS</sequence>
<evidence type="ECO:0000313" key="2">
    <source>
        <dbReference type="EMBL" id="KDQ50579.1"/>
    </source>
</evidence>
<feature type="transmembrane region" description="Helical" evidence="1">
    <location>
        <begin position="36"/>
        <end position="56"/>
    </location>
</feature>
<protein>
    <submittedName>
        <fullName evidence="2">Uncharacterized protein</fullName>
    </submittedName>
</protein>
<evidence type="ECO:0000256" key="1">
    <source>
        <dbReference type="SAM" id="Phobius"/>
    </source>
</evidence>
<accession>A0A067P737</accession>
<keyword evidence="3" id="KW-1185">Reference proteome</keyword>
<dbReference type="Proteomes" id="UP000027265">
    <property type="component" value="Unassembled WGS sequence"/>
</dbReference>
<keyword evidence="1" id="KW-0812">Transmembrane</keyword>
<keyword evidence="1" id="KW-0472">Membrane</keyword>
<dbReference type="AlphaFoldDB" id="A0A067P737"/>
<dbReference type="HOGENOM" id="CLU_1547823_0_0_1"/>
<dbReference type="InParanoid" id="A0A067P737"/>
<dbReference type="OrthoDB" id="3268450at2759"/>
<keyword evidence="1" id="KW-1133">Transmembrane helix</keyword>
<name>A0A067P737_9AGAM</name>
<evidence type="ECO:0000313" key="3">
    <source>
        <dbReference type="Proteomes" id="UP000027265"/>
    </source>
</evidence>
<feature type="transmembrane region" description="Helical" evidence="1">
    <location>
        <begin position="68"/>
        <end position="86"/>
    </location>
</feature>